<protein>
    <submittedName>
        <fullName evidence="6">Uncharacterized protein</fullName>
    </submittedName>
</protein>
<evidence type="ECO:0000313" key="6">
    <source>
        <dbReference type="EnsemblMetazoa" id="XP_050505928.1"/>
    </source>
</evidence>
<evidence type="ECO:0000256" key="1">
    <source>
        <dbReference type="ARBA" id="ARBA00004651"/>
    </source>
</evidence>
<keyword evidence="7" id="KW-1185">Reference proteome</keyword>
<dbReference type="GeneID" id="126884125"/>
<dbReference type="RefSeq" id="XP_050505928.1">
    <property type="nucleotide sequence ID" value="XM_050649971.1"/>
</dbReference>
<evidence type="ECO:0000313" key="7">
    <source>
        <dbReference type="Proteomes" id="UP001652700"/>
    </source>
</evidence>
<dbReference type="Proteomes" id="UP001652700">
    <property type="component" value="Unplaced"/>
</dbReference>
<sequence length="115" mass="13175">MKLIFVVKISVLIVTAEYRKGCLCFKLQIHTLIIVNSIEQVKSAAKELEITCKYLYSTKPDQNTFTLTNIVQQLRPKFNAAGLFEIKKSVMMTFWSNVVTYIIVLLQLKLTNQTA</sequence>
<keyword evidence="5" id="KW-0472">Membrane</keyword>
<accession>A0ABM5K6V8</accession>
<proteinExistence type="predicted"/>
<dbReference type="InterPro" id="IPR013604">
    <property type="entry name" value="7TM_chemorcpt"/>
</dbReference>
<evidence type="ECO:0000256" key="4">
    <source>
        <dbReference type="ARBA" id="ARBA00022989"/>
    </source>
</evidence>
<keyword evidence="3" id="KW-0812">Transmembrane</keyword>
<keyword evidence="4" id="KW-1133">Transmembrane helix</keyword>
<reference evidence="6" key="1">
    <citation type="submission" date="2025-05" db="UniProtKB">
        <authorList>
            <consortium name="EnsemblMetazoa"/>
        </authorList>
    </citation>
    <scope>IDENTIFICATION</scope>
</reference>
<comment type="subcellular location">
    <subcellularLocation>
        <location evidence="1">Cell membrane</location>
        <topology evidence="1">Multi-pass membrane protein</topology>
    </subcellularLocation>
</comment>
<evidence type="ECO:0000256" key="2">
    <source>
        <dbReference type="ARBA" id="ARBA00022475"/>
    </source>
</evidence>
<dbReference type="Pfam" id="PF08395">
    <property type="entry name" value="7tm_7"/>
    <property type="match status" value="1"/>
</dbReference>
<evidence type="ECO:0000256" key="5">
    <source>
        <dbReference type="ARBA" id="ARBA00023136"/>
    </source>
</evidence>
<name>A0ABM5K6V8_DIAVI</name>
<dbReference type="EnsemblMetazoa" id="XM_050649971.1">
    <property type="protein sequence ID" value="XP_050505928.1"/>
    <property type="gene ID" value="LOC126884125"/>
</dbReference>
<organism evidence="6 7">
    <name type="scientific">Diabrotica virgifera virgifera</name>
    <name type="common">western corn rootworm</name>
    <dbReference type="NCBI Taxonomy" id="50390"/>
    <lineage>
        <taxon>Eukaryota</taxon>
        <taxon>Metazoa</taxon>
        <taxon>Ecdysozoa</taxon>
        <taxon>Arthropoda</taxon>
        <taxon>Hexapoda</taxon>
        <taxon>Insecta</taxon>
        <taxon>Pterygota</taxon>
        <taxon>Neoptera</taxon>
        <taxon>Endopterygota</taxon>
        <taxon>Coleoptera</taxon>
        <taxon>Polyphaga</taxon>
        <taxon>Cucujiformia</taxon>
        <taxon>Chrysomeloidea</taxon>
        <taxon>Chrysomelidae</taxon>
        <taxon>Galerucinae</taxon>
        <taxon>Diabroticina</taxon>
        <taxon>Diabroticites</taxon>
        <taxon>Diabrotica</taxon>
    </lineage>
</organism>
<keyword evidence="2" id="KW-1003">Cell membrane</keyword>
<evidence type="ECO:0000256" key="3">
    <source>
        <dbReference type="ARBA" id="ARBA00022692"/>
    </source>
</evidence>